<evidence type="ECO:0000256" key="2">
    <source>
        <dbReference type="ARBA" id="ARBA00006763"/>
    </source>
</evidence>
<accession>A0ABU9UB50</accession>
<organism evidence="4 5">
    <name type="scientific">Rarispira pelagica</name>
    <dbReference type="NCBI Taxonomy" id="3141764"/>
    <lineage>
        <taxon>Bacteria</taxon>
        <taxon>Pseudomonadati</taxon>
        <taxon>Spirochaetota</taxon>
        <taxon>Spirochaetia</taxon>
        <taxon>Winmispirales</taxon>
        <taxon>Winmispiraceae</taxon>
        <taxon>Rarispira</taxon>
    </lineage>
</organism>
<dbReference type="EMBL" id="JBCHKQ010000002">
    <property type="protein sequence ID" value="MEM5947701.1"/>
    <property type="molecule type" value="Genomic_DNA"/>
</dbReference>
<dbReference type="Gene3D" id="3.40.50.450">
    <property type="match status" value="1"/>
</dbReference>
<dbReference type="SUPFAM" id="SSF102405">
    <property type="entry name" value="MCP/YpsA-like"/>
    <property type="match status" value="1"/>
</dbReference>
<reference evidence="4 5" key="1">
    <citation type="submission" date="2024-03" db="EMBL/GenBank/DDBJ databases">
        <title>Ignisphaera cupida sp. nov., a hyperthermophilic hydrolytic archaeon from a hot spring of Kamchatka, and proposal of Ignisphaeraceae fam. nov.</title>
        <authorList>
            <person name="Podosokorskaya O.A."/>
            <person name="Elcheninov A.G."/>
            <person name="Maltseva A.I."/>
            <person name="Zayulina K.S."/>
            <person name="Novikov A."/>
            <person name="Merkel A.Y."/>
        </authorList>
    </citation>
    <scope>NUCLEOTIDE SEQUENCE [LARGE SCALE GENOMIC DNA]</scope>
    <source>
        <strain evidence="4 5">38H-sp</strain>
    </source>
</reference>
<dbReference type="InterPro" id="IPR031100">
    <property type="entry name" value="LOG_fam"/>
</dbReference>
<keyword evidence="3" id="KW-0203">Cytokinin biosynthesis</keyword>
<comment type="catalytic activity">
    <reaction evidence="1">
        <text>AMP + H2O = D-ribose 5-phosphate + adenine</text>
        <dbReference type="Rhea" id="RHEA:20129"/>
        <dbReference type="ChEBI" id="CHEBI:15377"/>
        <dbReference type="ChEBI" id="CHEBI:16708"/>
        <dbReference type="ChEBI" id="CHEBI:78346"/>
        <dbReference type="ChEBI" id="CHEBI:456215"/>
        <dbReference type="EC" id="3.2.2.4"/>
    </reaction>
</comment>
<keyword evidence="3" id="KW-0378">Hydrolase</keyword>
<comment type="similarity">
    <text evidence="2 3">Belongs to the LOG family.</text>
</comment>
<proteinExistence type="inferred from homology"/>
<comment type="caution">
    <text evidence="4">The sequence shown here is derived from an EMBL/GenBank/DDBJ whole genome shotgun (WGS) entry which is preliminary data.</text>
</comment>
<gene>
    <name evidence="4" type="ORF">WKV44_04000</name>
</gene>
<evidence type="ECO:0000256" key="3">
    <source>
        <dbReference type="RuleBase" id="RU363015"/>
    </source>
</evidence>
<sequence length="177" mass="19461">MKSILFFCGSLYGKSDKYAVLAAEIGKICASCGHRLVYGGGDRGIMGALAKAHLGAGGRVLGILPGFMRGWVEELPGAEYCYVSSMAERKMRMLSESDYALVLPGGIGTMDEFFEIATLVQLRQTNIGLGIVNQDSFFTHLVSQLDVMVKEGFLGSYDHLFDIFYDIDSLFDFLRKL</sequence>
<protein>
    <recommendedName>
        <fullName evidence="3">Cytokinin riboside 5'-monophosphate phosphoribohydrolase</fullName>
        <ecNumber evidence="3">3.2.2.n1</ecNumber>
    </recommendedName>
</protein>
<dbReference type="NCBIfam" id="TIGR00730">
    <property type="entry name" value="Rossman fold protein, TIGR00730 family"/>
    <property type="match status" value="1"/>
</dbReference>
<evidence type="ECO:0000313" key="5">
    <source>
        <dbReference type="Proteomes" id="UP001466331"/>
    </source>
</evidence>
<dbReference type="PANTHER" id="PTHR31223:SF70">
    <property type="entry name" value="LOG FAMILY PROTEIN YJL055W"/>
    <property type="match status" value="1"/>
</dbReference>
<dbReference type="RefSeq" id="WP_420069152.1">
    <property type="nucleotide sequence ID" value="NZ_JBCHKQ010000002.1"/>
</dbReference>
<dbReference type="EC" id="3.2.2.n1" evidence="3"/>
<dbReference type="PANTHER" id="PTHR31223">
    <property type="entry name" value="LOG FAMILY PROTEIN YJL055W"/>
    <property type="match status" value="1"/>
</dbReference>
<dbReference type="Pfam" id="PF03641">
    <property type="entry name" value="Lysine_decarbox"/>
    <property type="match status" value="1"/>
</dbReference>
<dbReference type="InterPro" id="IPR005269">
    <property type="entry name" value="LOG"/>
</dbReference>
<evidence type="ECO:0000256" key="1">
    <source>
        <dbReference type="ARBA" id="ARBA00000274"/>
    </source>
</evidence>
<keyword evidence="5" id="KW-1185">Reference proteome</keyword>
<dbReference type="Proteomes" id="UP001466331">
    <property type="component" value="Unassembled WGS sequence"/>
</dbReference>
<evidence type="ECO:0000313" key="4">
    <source>
        <dbReference type="EMBL" id="MEM5947701.1"/>
    </source>
</evidence>
<name>A0ABU9UB50_9SPIR</name>